<dbReference type="AlphaFoldDB" id="A0A3M0C4Y8"/>
<reference evidence="1 2" key="1">
    <citation type="submission" date="2018-10" db="EMBL/GenBank/DDBJ databases">
        <title>Genomic Encyclopedia of Archaeal and Bacterial Type Strains, Phase II (KMG-II): from individual species to whole genera.</title>
        <authorList>
            <person name="Goeker M."/>
        </authorList>
    </citation>
    <scope>NUCLEOTIDE SEQUENCE [LARGE SCALE GENOMIC DNA]</scope>
    <source>
        <strain evidence="1 2">DSM 25217</strain>
    </source>
</reference>
<keyword evidence="2" id="KW-1185">Reference proteome</keyword>
<dbReference type="GO" id="GO:0005737">
    <property type="term" value="C:cytoplasm"/>
    <property type="evidence" value="ECO:0007669"/>
    <property type="project" value="TreeGrafter"/>
</dbReference>
<dbReference type="Proteomes" id="UP000271227">
    <property type="component" value="Unassembled WGS sequence"/>
</dbReference>
<proteinExistence type="predicted"/>
<comment type="caution">
    <text evidence="1">The sequence shown here is derived from an EMBL/GenBank/DDBJ whole genome shotgun (WGS) entry which is preliminary data.</text>
</comment>
<evidence type="ECO:0000313" key="1">
    <source>
        <dbReference type="EMBL" id="RMB01886.1"/>
    </source>
</evidence>
<dbReference type="RefSeq" id="WP_211332308.1">
    <property type="nucleotide sequence ID" value="NZ_REFR01000015.1"/>
</dbReference>
<dbReference type="GO" id="GO:0004029">
    <property type="term" value="F:aldehyde dehydrogenase (NAD+) activity"/>
    <property type="evidence" value="ECO:0007669"/>
    <property type="project" value="TreeGrafter"/>
</dbReference>
<dbReference type="PANTHER" id="PTHR48079">
    <property type="entry name" value="PROTEIN YEEZ"/>
    <property type="match status" value="1"/>
</dbReference>
<dbReference type="SUPFAM" id="SSF51735">
    <property type="entry name" value="NAD(P)-binding Rossmann-fold domains"/>
    <property type="match status" value="1"/>
</dbReference>
<gene>
    <name evidence="1" type="ORF">BXY39_3394</name>
</gene>
<dbReference type="InParanoid" id="A0A3M0C4Y8"/>
<protein>
    <submittedName>
        <fullName evidence="1">Nucleoside-diphosphate-sugar epimerase</fullName>
    </submittedName>
</protein>
<dbReference type="FunCoup" id="A0A3M0C4Y8">
    <property type="interactions" value="242"/>
</dbReference>
<dbReference type="PANTHER" id="PTHR48079:SF6">
    <property type="entry name" value="NAD(P)-BINDING DOMAIN-CONTAINING PROTEIN-RELATED"/>
    <property type="match status" value="1"/>
</dbReference>
<dbReference type="Gene3D" id="3.40.50.720">
    <property type="entry name" value="NAD(P)-binding Rossmann-like Domain"/>
    <property type="match status" value="1"/>
</dbReference>
<sequence>MSDIPSPHTDTRTQGQKPHLFVFGPGYSATGVMDRALEAGWTVSATWRRPEARDALEKQGITPVRMEDGHFNPSSLAPVSHILTTIAPERTGAGDDPVLRIAGDWLKSLTGPGWIGYLSSTNVYGDHAGAWVDETSTLKPHLDRGKRRLKAEHAWRGLADSLAARLHVFRLAGIYGPGRNAVKSLMAGTARRIIKENQVFSRVHVSDIEQALWAGMTSTAGHDIFNMADDKPLPPQTVIEMAAEALGMVPPPAIPFEQADISPMARSFYTESKRVKNTRVKDVLGIRLRYPTFESALDELVAAEKQVAGKAG</sequence>
<dbReference type="CDD" id="cd05266">
    <property type="entry name" value="SDR_a4"/>
    <property type="match status" value="1"/>
</dbReference>
<dbReference type="InterPro" id="IPR051783">
    <property type="entry name" value="NAD(P)-dependent_oxidoreduct"/>
</dbReference>
<accession>A0A3M0C4Y8</accession>
<dbReference type="InterPro" id="IPR036291">
    <property type="entry name" value="NAD(P)-bd_dom_sf"/>
</dbReference>
<dbReference type="EMBL" id="REFR01000015">
    <property type="protein sequence ID" value="RMB01886.1"/>
    <property type="molecule type" value="Genomic_DNA"/>
</dbReference>
<evidence type="ECO:0000313" key="2">
    <source>
        <dbReference type="Proteomes" id="UP000271227"/>
    </source>
</evidence>
<organism evidence="1 2">
    <name type="scientific">Eilatimonas milleporae</name>
    <dbReference type="NCBI Taxonomy" id="911205"/>
    <lineage>
        <taxon>Bacteria</taxon>
        <taxon>Pseudomonadati</taxon>
        <taxon>Pseudomonadota</taxon>
        <taxon>Alphaproteobacteria</taxon>
        <taxon>Kordiimonadales</taxon>
        <taxon>Kordiimonadaceae</taxon>
        <taxon>Eilatimonas</taxon>
    </lineage>
</organism>
<name>A0A3M0C4Y8_9PROT</name>